<dbReference type="Gene3D" id="3.40.309.10">
    <property type="entry name" value="Aldehyde Dehydrogenase, Chain A, domain 2"/>
    <property type="match status" value="1"/>
</dbReference>
<gene>
    <name evidence="5" type="ORF">KDA_28730</name>
</gene>
<comment type="similarity">
    <text evidence="1">Belongs to the aldehyde dehydrogenase family.</text>
</comment>
<comment type="caution">
    <text evidence="5">The sequence shown here is derived from an EMBL/GenBank/DDBJ whole genome shotgun (WGS) entry which is preliminary data.</text>
</comment>
<dbReference type="GO" id="GO:0004777">
    <property type="term" value="F:succinate-semialdehyde dehydrogenase (NAD+) activity"/>
    <property type="evidence" value="ECO:0007669"/>
    <property type="project" value="TreeGrafter"/>
</dbReference>
<dbReference type="InterPro" id="IPR044148">
    <property type="entry name" value="ALDH_GabD1-like"/>
</dbReference>
<dbReference type="RefSeq" id="WP_126627741.1">
    <property type="nucleotide sequence ID" value="NZ_BIFT01000001.1"/>
</dbReference>
<dbReference type="FunFam" id="3.40.605.10:FF:000012">
    <property type="entry name" value="NAD-dependent succinate-semialdehyde dehydrogenase"/>
    <property type="match status" value="1"/>
</dbReference>
<evidence type="ECO:0000256" key="1">
    <source>
        <dbReference type="ARBA" id="ARBA00009986"/>
    </source>
</evidence>
<keyword evidence="3" id="KW-0560">Oxidoreductase</keyword>
<dbReference type="Pfam" id="PF00171">
    <property type="entry name" value="Aldedh"/>
    <property type="match status" value="1"/>
</dbReference>
<dbReference type="PANTHER" id="PTHR43217">
    <property type="entry name" value="SUCCINATE SEMIALDEHYDE DEHYDROGENASE [NAD(P)+] SAD"/>
    <property type="match status" value="1"/>
</dbReference>
<proteinExistence type="inferred from homology"/>
<dbReference type="PANTHER" id="PTHR43217:SF1">
    <property type="entry name" value="SUCCINATE SEMIALDEHYDE DEHYDROGENASE [NAD(P)+] SAD"/>
    <property type="match status" value="1"/>
</dbReference>
<dbReference type="PROSITE" id="PS00070">
    <property type="entry name" value="ALDEHYDE_DEHYDR_CYS"/>
    <property type="match status" value="1"/>
</dbReference>
<dbReference type="SUPFAM" id="SSF53720">
    <property type="entry name" value="ALDH-like"/>
    <property type="match status" value="1"/>
</dbReference>
<dbReference type="InterPro" id="IPR015590">
    <property type="entry name" value="Aldehyde_DH_dom"/>
</dbReference>
<name>A0A402B7T9_9CHLR</name>
<accession>A0A402B7T9</accession>
<protein>
    <submittedName>
        <fullName evidence="5">Succinate-semialdehyde dehydrogenase</fullName>
    </submittedName>
</protein>
<dbReference type="FunFam" id="3.40.309.10:FF:000010">
    <property type="entry name" value="Gamma-aminobutyraldehyde dehydrogenase"/>
    <property type="match status" value="1"/>
</dbReference>
<organism evidence="5 6">
    <name type="scientific">Dictyobacter alpinus</name>
    <dbReference type="NCBI Taxonomy" id="2014873"/>
    <lineage>
        <taxon>Bacteria</taxon>
        <taxon>Bacillati</taxon>
        <taxon>Chloroflexota</taxon>
        <taxon>Ktedonobacteria</taxon>
        <taxon>Ktedonobacterales</taxon>
        <taxon>Dictyobacteraceae</taxon>
        <taxon>Dictyobacter</taxon>
    </lineage>
</organism>
<dbReference type="InterPro" id="IPR016161">
    <property type="entry name" value="Ald_DH/histidinol_DH"/>
</dbReference>
<feature type="domain" description="Aldehyde dehydrogenase" evidence="4">
    <location>
        <begin position="3"/>
        <end position="451"/>
    </location>
</feature>
<dbReference type="Gene3D" id="3.40.605.10">
    <property type="entry name" value="Aldehyde Dehydrogenase, Chain A, domain 1"/>
    <property type="match status" value="1"/>
</dbReference>
<evidence type="ECO:0000313" key="6">
    <source>
        <dbReference type="Proteomes" id="UP000287171"/>
    </source>
</evidence>
<sequence>MSIQSINPATEEVLESFEAYNKEQIDAALEDAHNSFKSWRKTSFAERSKLFHRLASYMRENKAQLARIASLEMGKPIVESEAEVEKCALNCDYYADNAEKFLAPQEMQSNATKSYASFQPLGVVLALMPWNFPYWQVMRFAAPSLMAGNTAILKHASNVSRLSLEIEKMFQASGFPHGVFRTVLVPGAETEALIKDPRIAAVTLTGSEAAGTKVAATSGSVLKKHVLELGGSDAYIVLADADLDAAAKTAVQARYQNTGQSCIAAKRFFVEDSVADEFTEKFVKYTSQLRIGDPLDRETKVGPLARKDLRETLDKQVQDSLSQGAKLALGGKKVEGNGYYYEPTILVDVQPEMTVFKEETFGPVAAVIRVRDAQQAIELANASIYGLSSNLWTRNVDRAQELAKEIEAGGVFINGMTASAPSLPFGGVKHSGYGRELSHFGIQEFVNVQTIWIGPKVEETPTQKPAE</sequence>
<evidence type="ECO:0000256" key="2">
    <source>
        <dbReference type="ARBA" id="ARBA00022857"/>
    </source>
</evidence>
<reference evidence="6" key="1">
    <citation type="submission" date="2018-12" db="EMBL/GenBank/DDBJ databases">
        <title>Tengunoibacter tsumagoiensis gen. nov., sp. nov., Dictyobacter kobayashii sp. nov., D. alpinus sp. nov., and D. joshuensis sp. nov. and description of Dictyobacteraceae fam. nov. within the order Ktedonobacterales isolated from Tengu-no-mugimeshi.</title>
        <authorList>
            <person name="Wang C.M."/>
            <person name="Zheng Y."/>
            <person name="Sakai Y."/>
            <person name="Toyoda A."/>
            <person name="Minakuchi Y."/>
            <person name="Abe K."/>
            <person name="Yokota A."/>
            <person name="Yabe S."/>
        </authorList>
    </citation>
    <scope>NUCLEOTIDE SEQUENCE [LARGE SCALE GENOMIC DNA]</scope>
    <source>
        <strain evidence="6">Uno16</strain>
    </source>
</reference>
<evidence type="ECO:0000313" key="5">
    <source>
        <dbReference type="EMBL" id="GCE27389.1"/>
    </source>
</evidence>
<keyword evidence="6" id="KW-1185">Reference proteome</keyword>
<dbReference type="CDD" id="cd07100">
    <property type="entry name" value="ALDH_SSADH1_GabD1"/>
    <property type="match status" value="1"/>
</dbReference>
<evidence type="ECO:0000259" key="4">
    <source>
        <dbReference type="Pfam" id="PF00171"/>
    </source>
</evidence>
<dbReference type="InterPro" id="IPR016162">
    <property type="entry name" value="Ald_DH_N"/>
</dbReference>
<dbReference type="Proteomes" id="UP000287171">
    <property type="component" value="Unassembled WGS sequence"/>
</dbReference>
<keyword evidence="2" id="KW-0521">NADP</keyword>
<evidence type="ECO:0000256" key="3">
    <source>
        <dbReference type="ARBA" id="ARBA00023002"/>
    </source>
</evidence>
<dbReference type="EMBL" id="BIFT01000001">
    <property type="protein sequence ID" value="GCE27389.1"/>
    <property type="molecule type" value="Genomic_DNA"/>
</dbReference>
<dbReference type="InterPro" id="IPR016160">
    <property type="entry name" value="Ald_DH_CS_CYS"/>
</dbReference>
<dbReference type="InterPro" id="IPR047110">
    <property type="entry name" value="GABD/Sad-like"/>
</dbReference>
<dbReference type="GO" id="GO:0004030">
    <property type="term" value="F:aldehyde dehydrogenase [NAD(P)+] activity"/>
    <property type="evidence" value="ECO:0007669"/>
    <property type="project" value="InterPro"/>
</dbReference>
<dbReference type="AlphaFoldDB" id="A0A402B7T9"/>
<dbReference type="OrthoDB" id="9762913at2"/>
<dbReference type="InterPro" id="IPR016163">
    <property type="entry name" value="Ald_DH_C"/>
</dbReference>